<gene>
    <name evidence="1" type="ORF">GDO81_013693</name>
</gene>
<accession>A0AAV7B4X0</accession>
<comment type="caution">
    <text evidence="1">The sequence shown here is derived from an EMBL/GenBank/DDBJ whole genome shotgun (WGS) entry which is preliminary data.</text>
</comment>
<sequence>MDLYLGWGEGMGTEYCSLLKPRYGKVICARMKTEGDLYGTRAFCMQPNTRMGRVNEKGKSFHVHLNHQEMETLDLVSSFSDDQG</sequence>
<keyword evidence="2" id="KW-1185">Reference proteome</keyword>
<protein>
    <submittedName>
        <fullName evidence="1">Uncharacterized protein</fullName>
    </submittedName>
</protein>
<evidence type="ECO:0000313" key="1">
    <source>
        <dbReference type="EMBL" id="KAG8567572.1"/>
    </source>
</evidence>
<dbReference type="EMBL" id="WNYA01000006">
    <property type="protein sequence ID" value="KAG8567572.1"/>
    <property type="molecule type" value="Genomic_DNA"/>
</dbReference>
<name>A0AAV7B4X0_ENGPU</name>
<evidence type="ECO:0000313" key="2">
    <source>
        <dbReference type="Proteomes" id="UP000824782"/>
    </source>
</evidence>
<reference evidence="1" key="1">
    <citation type="thesis" date="2020" institute="ProQuest LLC" country="789 East Eisenhower Parkway, Ann Arbor, MI, USA">
        <title>Comparative Genomics and Chromosome Evolution.</title>
        <authorList>
            <person name="Mudd A.B."/>
        </authorList>
    </citation>
    <scope>NUCLEOTIDE SEQUENCE</scope>
    <source>
        <strain evidence="1">237g6f4</strain>
        <tissue evidence="1">Blood</tissue>
    </source>
</reference>
<proteinExistence type="predicted"/>
<dbReference type="AlphaFoldDB" id="A0AAV7B4X0"/>
<organism evidence="1 2">
    <name type="scientific">Engystomops pustulosus</name>
    <name type="common">Tungara frog</name>
    <name type="synonym">Physalaemus pustulosus</name>
    <dbReference type="NCBI Taxonomy" id="76066"/>
    <lineage>
        <taxon>Eukaryota</taxon>
        <taxon>Metazoa</taxon>
        <taxon>Chordata</taxon>
        <taxon>Craniata</taxon>
        <taxon>Vertebrata</taxon>
        <taxon>Euteleostomi</taxon>
        <taxon>Amphibia</taxon>
        <taxon>Batrachia</taxon>
        <taxon>Anura</taxon>
        <taxon>Neobatrachia</taxon>
        <taxon>Hyloidea</taxon>
        <taxon>Leptodactylidae</taxon>
        <taxon>Leiuperinae</taxon>
        <taxon>Engystomops</taxon>
    </lineage>
</organism>
<dbReference type="Proteomes" id="UP000824782">
    <property type="component" value="Unassembled WGS sequence"/>
</dbReference>